<sequence length="102" mass="11626">MESNLCERFVELVESCGPVTCVRSATSMTFRGPRRDFAGARRTPLGLTGYLGLRRVVHDHRFGGATRYTDRLFVHRFHLRGCEELDEEFAGWVREAYLVGSS</sequence>
<dbReference type="EMBL" id="JBHUFV010000061">
    <property type="protein sequence ID" value="MFD1938064.1"/>
    <property type="molecule type" value="Genomic_DNA"/>
</dbReference>
<dbReference type="Proteomes" id="UP001597368">
    <property type="component" value="Unassembled WGS sequence"/>
</dbReference>
<gene>
    <name evidence="1" type="ORF">ACFSKW_41975</name>
</gene>
<name>A0ABW4T9V6_9ACTN</name>
<dbReference type="RefSeq" id="WP_379579797.1">
    <property type="nucleotide sequence ID" value="NZ_JBHUFV010000061.1"/>
</dbReference>
<evidence type="ECO:0000313" key="1">
    <source>
        <dbReference type="EMBL" id="MFD1938064.1"/>
    </source>
</evidence>
<accession>A0ABW4T9V6</accession>
<protein>
    <recommendedName>
        <fullName evidence="3">DUF5655 domain-containing protein</fullName>
    </recommendedName>
</protein>
<evidence type="ECO:0000313" key="2">
    <source>
        <dbReference type="Proteomes" id="UP001597368"/>
    </source>
</evidence>
<evidence type="ECO:0008006" key="3">
    <source>
        <dbReference type="Google" id="ProtNLM"/>
    </source>
</evidence>
<proteinExistence type="predicted"/>
<reference evidence="2" key="1">
    <citation type="journal article" date="2019" name="Int. J. Syst. Evol. Microbiol.">
        <title>The Global Catalogue of Microorganisms (GCM) 10K type strain sequencing project: providing services to taxonomists for standard genome sequencing and annotation.</title>
        <authorList>
            <consortium name="The Broad Institute Genomics Platform"/>
            <consortium name="The Broad Institute Genome Sequencing Center for Infectious Disease"/>
            <person name="Wu L."/>
            <person name="Ma J."/>
        </authorList>
    </citation>
    <scope>NUCLEOTIDE SEQUENCE [LARGE SCALE GENOMIC DNA]</scope>
    <source>
        <strain evidence="2">ICMP 6774ER</strain>
    </source>
</reference>
<comment type="caution">
    <text evidence="1">The sequence shown here is derived from an EMBL/GenBank/DDBJ whole genome shotgun (WGS) entry which is preliminary data.</text>
</comment>
<organism evidence="1 2">
    <name type="scientific">Nonomuraea mangrovi</name>
    <dbReference type="NCBI Taxonomy" id="2316207"/>
    <lineage>
        <taxon>Bacteria</taxon>
        <taxon>Bacillati</taxon>
        <taxon>Actinomycetota</taxon>
        <taxon>Actinomycetes</taxon>
        <taxon>Streptosporangiales</taxon>
        <taxon>Streptosporangiaceae</taxon>
        <taxon>Nonomuraea</taxon>
    </lineage>
</organism>
<keyword evidence="2" id="KW-1185">Reference proteome</keyword>